<dbReference type="OrthoDB" id="1349327at2"/>
<dbReference type="Proteomes" id="UP000245618">
    <property type="component" value="Unassembled WGS sequence"/>
</dbReference>
<evidence type="ECO:0000313" key="2">
    <source>
        <dbReference type="Proteomes" id="UP000245618"/>
    </source>
</evidence>
<protein>
    <recommendedName>
        <fullName evidence="3">Lipoprotein</fullName>
    </recommendedName>
</protein>
<evidence type="ECO:0000313" key="1">
    <source>
        <dbReference type="EMBL" id="PWA05123.1"/>
    </source>
</evidence>
<evidence type="ECO:0008006" key="3">
    <source>
        <dbReference type="Google" id="ProtNLM"/>
    </source>
</evidence>
<dbReference type="AlphaFoldDB" id="A0A2U1JJS7"/>
<dbReference type="PROSITE" id="PS51257">
    <property type="entry name" value="PROKAR_LIPOPROTEIN"/>
    <property type="match status" value="1"/>
</dbReference>
<dbReference type="RefSeq" id="WP_116764822.1">
    <property type="nucleotide sequence ID" value="NZ_QCZH01000045.1"/>
</dbReference>
<proteinExistence type="predicted"/>
<sequence>MNKYFYILSVVVLIVSCGKDVGNFKPTTKLENILKNEKLGKVYYEFRKENVYLTLGIDTVKSFKKFVAETSIKELISLTECERPVVRCFAFKALIEKDYPEIRNILFRHKYDEENVEEFYGHCIRMNLPVKIYMLNKLRPFASYKNKEYLELEKEFMDN</sequence>
<accession>A0A2U1JJS7</accession>
<keyword evidence="2" id="KW-1185">Reference proteome</keyword>
<name>A0A2U1JJS7_9FLAO</name>
<comment type="caution">
    <text evidence="1">The sequence shown here is derived from an EMBL/GenBank/DDBJ whole genome shotgun (WGS) entry which is preliminary data.</text>
</comment>
<reference evidence="1 2" key="1">
    <citation type="submission" date="2018-04" db="EMBL/GenBank/DDBJ databases">
        <title>Flavobacterium sp. nov., isolated from glacier ice.</title>
        <authorList>
            <person name="Liu Q."/>
            <person name="Xin Y.-H."/>
        </authorList>
    </citation>
    <scope>NUCLEOTIDE SEQUENCE [LARGE SCALE GENOMIC DNA]</scope>
    <source>
        <strain evidence="1 2">LB2P30</strain>
    </source>
</reference>
<gene>
    <name evidence="1" type="ORF">DB891_17290</name>
</gene>
<dbReference type="EMBL" id="QCZH01000045">
    <property type="protein sequence ID" value="PWA05123.1"/>
    <property type="molecule type" value="Genomic_DNA"/>
</dbReference>
<organism evidence="1 2">
    <name type="scientific">Flavobacterium laiguense</name>
    <dbReference type="NCBI Taxonomy" id="2169409"/>
    <lineage>
        <taxon>Bacteria</taxon>
        <taxon>Pseudomonadati</taxon>
        <taxon>Bacteroidota</taxon>
        <taxon>Flavobacteriia</taxon>
        <taxon>Flavobacteriales</taxon>
        <taxon>Flavobacteriaceae</taxon>
        <taxon>Flavobacterium</taxon>
    </lineage>
</organism>